<dbReference type="Proteomes" id="UP000078595">
    <property type="component" value="Chromosome 11"/>
</dbReference>
<reference evidence="3" key="3">
    <citation type="submission" date="2024-02" db="EMBL/GenBank/DDBJ databases">
        <title>Comparative genomics of Cryptococcus and Kwoniella reveals pathogenesis evolution and contrasting modes of karyotype evolution via chromosome fusion or intercentromeric recombination.</title>
        <authorList>
            <person name="Coelho M.A."/>
            <person name="David-Palma M."/>
            <person name="Shea T."/>
            <person name="Bowers K."/>
            <person name="McGinley-Smith S."/>
            <person name="Mohammad A.W."/>
            <person name="Gnirke A."/>
            <person name="Yurkov A.M."/>
            <person name="Nowrousian M."/>
            <person name="Sun S."/>
            <person name="Cuomo C.A."/>
            <person name="Heitman J."/>
        </authorList>
    </citation>
    <scope>NUCLEOTIDE SEQUENCE</scope>
    <source>
        <strain evidence="3">CBS 10117</strain>
    </source>
</reference>
<dbReference type="OrthoDB" id="10033309at2759"/>
<evidence type="ECO:0000313" key="4">
    <source>
        <dbReference type="Proteomes" id="UP000078595"/>
    </source>
</evidence>
<dbReference type="GeneID" id="28971083"/>
<dbReference type="KEGG" id="kdj:28971083"/>
<protein>
    <recommendedName>
        <fullName evidence="1">HD/PDEase domain-containing protein</fullName>
    </recommendedName>
</protein>
<name>A0A1A5ZXT9_9TREE</name>
<organism evidence="2">
    <name type="scientific">Kwoniella dejecticola CBS 10117</name>
    <dbReference type="NCBI Taxonomy" id="1296121"/>
    <lineage>
        <taxon>Eukaryota</taxon>
        <taxon>Fungi</taxon>
        <taxon>Dikarya</taxon>
        <taxon>Basidiomycota</taxon>
        <taxon>Agaricomycotina</taxon>
        <taxon>Tremellomycetes</taxon>
        <taxon>Tremellales</taxon>
        <taxon>Cryptococcaceae</taxon>
        <taxon>Kwoniella</taxon>
    </lineage>
</organism>
<gene>
    <name evidence="2" type="ORF">I303_07384</name>
    <name evidence="3" type="ORF">I303_108289</name>
</gene>
<evidence type="ECO:0000313" key="3">
    <source>
        <dbReference type="EMBL" id="WWC65668.1"/>
    </source>
</evidence>
<dbReference type="PANTHER" id="PTHR35569">
    <property type="entry name" value="CYANAMIDE HYDRATASE DDI2-RELATED"/>
    <property type="match status" value="1"/>
</dbReference>
<dbReference type="CDD" id="cd00077">
    <property type="entry name" value="HDc"/>
    <property type="match status" value="1"/>
</dbReference>
<accession>A0A1A5ZXT9</accession>
<sequence>MSDPITLYGLTAVPADSTKLSPATTSPQPVSLDSLLPLPSTPLASRVHQYVQSELSPDTYRHSIRVYLYGKAIFRECFPQYGLGSDGGGELDESWFLTALLHDIGTTDKNIKSTRLSYEFWAGYHALDLLQNSTSTSSTSPSVRTGEGYSTQTQSDIACKDQAESIAEAIIRHQDIQDTGNITLLTRLIHLGTLLDNIGKGSELIHGDTIKEIIKAYPRPGWSGCFATTVKKEKELKPYTMVSRIDGFEELIMKNGRDGVTGKYDTIEG</sequence>
<dbReference type="InterPro" id="IPR003607">
    <property type="entry name" value="HD/PDEase_dom"/>
</dbReference>
<keyword evidence="4" id="KW-1185">Reference proteome</keyword>
<dbReference type="PANTHER" id="PTHR35569:SF1">
    <property type="entry name" value="CYANAMIDE HYDRATASE DDI2-RELATED"/>
    <property type="match status" value="1"/>
</dbReference>
<evidence type="ECO:0000259" key="1">
    <source>
        <dbReference type="SMART" id="SM00471"/>
    </source>
</evidence>
<dbReference type="EMBL" id="CP144540">
    <property type="protein sequence ID" value="WWC65668.1"/>
    <property type="molecule type" value="Genomic_DNA"/>
</dbReference>
<proteinExistence type="predicted"/>
<dbReference type="VEuPathDB" id="FungiDB:I303_07384"/>
<dbReference type="SUPFAM" id="SSF109604">
    <property type="entry name" value="HD-domain/PDEase-like"/>
    <property type="match status" value="1"/>
</dbReference>
<dbReference type="EMBL" id="KI894035">
    <property type="protein sequence ID" value="OBR82622.1"/>
    <property type="molecule type" value="Genomic_DNA"/>
</dbReference>
<dbReference type="NCBIfam" id="TIGR03401">
    <property type="entry name" value="cyanamide_fam"/>
    <property type="match status" value="1"/>
</dbReference>
<dbReference type="InterPro" id="IPR017771">
    <property type="entry name" value="Cyanamide_hydratase_HD"/>
</dbReference>
<reference evidence="3" key="2">
    <citation type="submission" date="2013-07" db="EMBL/GenBank/DDBJ databases">
        <authorList>
            <consortium name="The Broad Institute Genome Sequencing Platform"/>
            <person name="Cuomo C."/>
            <person name="Litvintseva A."/>
            <person name="Chen Y."/>
            <person name="Heitman J."/>
            <person name="Sun S."/>
            <person name="Springer D."/>
            <person name="Dromer F."/>
            <person name="Young S.K."/>
            <person name="Zeng Q."/>
            <person name="Gargeya S."/>
            <person name="Fitzgerald M."/>
            <person name="Abouelleil A."/>
            <person name="Alvarado L."/>
            <person name="Berlin A.M."/>
            <person name="Chapman S.B."/>
            <person name="Dewar J."/>
            <person name="Goldberg J."/>
            <person name="Griggs A."/>
            <person name="Gujja S."/>
            <person name="Hansen M."/>
            <person name="Howarth C."/>
            <person name="Imamovic A."/>
            <person name="Larimer J."/>
            <person name="McCowan C."/>
            <person name="Murphy C."/>
            <person name="Pearson M."/>
            <person name="Priest M."/>
            <person name="Roberts A."/>
            <person name="Saif S."/>
            <person name="Shea T."/>
            <person name="Sykes S."/>
            <person name="Wortman J."/>
            <person name="Nusbaum C."/>
            <person name="Birren B."/>
        </authorList>
    </citation>
    <scope>NUCLEOTIDE SEQUENCE</scope>
    <source>
        <strain evidence="3">CBS 10117</strain>
    </source>
</reference>
<dbReference type="SMART" id="SM00471">
    <property type="entry name" value="HDc"/>
    <property type="match status" value="1"/>
</dbReference>
<dbReference type="Gene3D" id="1.10.3210.10">
    <property type="entry name" value="Hypothetical protein af1432"/>
    <property type="match status" value="1"/>
</dbReference>
<dbReference type="AlphaFoldDB" id="A0A1A5ZXT9"/>
<evidence type="ECO:0000313" key="2">
    <source>
        <dbReference type="EMBL" id="OBR82622.1"/>
    </source>
</evidence>
<dbReference type="RefSeq" id="XP_018260464.1">
    <property type="nucleotide sequence ID" value="XM_018410654.1"/>
</dbReference>
<reference evidence="2" key="1">
    <citation type="submission" date="2013-07" db="EMBL/GenBank/DDBJ databases">
        <title>The Genome Sequence of Cryptococcus dejecticola CBS10117.</title>
        <authorList>
            <consortium name="The Broad Institute Genome Sequencing Platform"/>
            <person name="Cuomo C."/>
            <person name="Litvintseva A."/>
            <person name="Chen Y."/>
            <person name="Heitman J."/>
            <person name="Sun S."/>
            <person name="Springer D."/>
            <person name="Dromer F."/>
            <person name="Young S.K."/>
            <person name="Zeng Q."/>
            <person name="Gargeya S."/>
            <person name="Fitzgerald M."/>
            <person name="Abouelleil A."/>
            <person name="Alvarado L."/>
            <person name="Berlin A.M."/>
            <person name="Chapman S.B."/>
            <person name="Dewar J."/>
            <person name="Goldberg J."/>
            <person name="Griggs A."/>
            <person name="Gujja S."/>
            <person name="Hansen M."/>
            <person name="Howarth C."/>
            <person name="Imamovic A."/>
            <person name="Larimer J."/>
            <person name="McCowan C."/>
            <person name="Murphy C."/>
            <person name="Pearson M."/>
            <person name="Priest M."/>
            <person name="Roberts A."/>
            <person name="Saif S."/>
            <person name="Shea T."/>
            <person name="Sykes S."/>
            <person name="Wortman J."/>
            <person name="Nusbaum C."/>
            <person name="Birren B."/>
        </authorList>
    </citation>
    <scope>NUCLEOTIDE SEQUENCE [LARGE SCALE GENOMIC DNA]</scope>
    <source>
        <strain evidence="2">CBS 10117</strain>
    </source>
</reference>
<feature type="domain" description="HD/PDEase" evidence="1">
    <location>
        <begin position="55"/>
        <end position="207"/>
    </location>
</feature>